<gene>
    <name evidence="1" type="ORF">G6M90_00g032210</name>
</gene>
<dbReference type="RefSeq" id="XP_065986371.1">
    <property type="nucleotide sequence ID" value="XM_066130102.1"/>
</dbReference>
<dbReference type="AlphaFoldDB" id="A0A7D5Z5W5"/>
<protein>
    <submittedName>
        <fullName evidence="1">Uncharacterized protein</fullName>
    </submittedName>
</protein>
<dbReference type="Proteomes" id="UP000510686">
    <property type="component" value="Chromosome 2"/>
</dbReference>
<dbReference type="EMBL" id="CP058933">
    <property type="protein sequence ID" value="QLI67409.1"/>
    <property type="molecule type" value="Genomic_DNA"/>
</dbReference>
<dbReference type="GeneID" id="90967594"/>
<evidence type="ECO:0000313" key="1">
    <source>
        <dbReference type="EMBL" id="QLI67409.1"/>
    </source>
</evidence>
<proteinExistence type="predicted"/>
<evidence type="ECO:0000313" key="2">
    <source>
        <dbReference type="Proteomes" id="UP000510686"/>
    </source>
</evidence>
<dbReference type="KEGG" id="mbrn:90967594"/>
<accession>A0A7D5Z5W5</accession>
<keyword evidence="2" id="KW-1185">Reference proteome</keyword>
<sequence>MGDSGVEKAYTLHLENLLRGPYGPLPAEYDSMRFRGATLDSDEKVLPSGRLAELQVQAERLHQKQGTDELRLDPESLNSLNLDALRRVLASTR</sequence>
<reference evidence="1 2" key="1">
    <citation type="submission" date="2020-07" db="EMBL/GenBank/DDBJ databases">
        <title>Telomere length de novo assembly of all 7 chromosomes of the fungus, Metarhizium brunneum, using a novel assembly pipeline.</title>
        <authorList>
            <person name="Saud z."/>
            <person name="Kortsinoglou A."/>
            <person name="Kouvelis V.N."/>
            <person name="Butt T.M."/>
        </authorList>
    </citation>
    <scope>NUCLEOTIDE SEQUENCE [LARGE SCALE GENOMIC DNA]</scope>
    <source>
        <strain evidence="1 2">4556</strain>
    </source>
</reference>
<organism evidence="1 2">
    <name type="scientific">Metarhizium brunneum</name>
    <dbReference type="NCBI Taxonomy" id="500148"/>
    <lineage>
        <taxon>Eukaryota</taxon>
        <taxon>Fungi</taxon>
        <taxon>Dikarya</taxon>
        <taxon>Ascomycota</taxon>
        <taxon>Pezizomycotina</taxon>
        <taxon>Sordariomycetes</taxon>
        <taxon>Hypocreomycetidae</taxon>
        <taxon>Hypocreales</taxon>
        <taxon>Clavicipitaceae</taxon>
        <taxon>Metarhizium</taxon>
    </lineage>
</organism>
<name>A0A7D5Z5W5_9HYPO</name>